<evidence type="ECO:0000256" key="2">
    <source>
        <dbReference type="SAM" id="MobiDB-lite"/>
    </source>
</evidence>
<proteinExistence type="predicted"/>
<evidence type="ECO:0000256" key="1">
    <source>
        <dbReference type="SAM" id="Coils"/>
    </source>
</evidence>
<accession>A0A7C3PGH5</accession>
<keyword evidence="3" id="KW-1133">Transmembrane helix</keyword>
<evidence type="ECO:0000256" key="3">
    <source>
        <dbReference type="SAM" id="Phobius"/>
    </source>
</evidence>
<feature type="region of interest" description="Disordered" evidence="2">
    <location>
        <begin position="121"/>
        <end position="161"/>
    </location>
</feature>
<evidence type="ECO:0000313" key="4">
    <source>
        <dbReference type="EMBL" id="HFM99414.1"/>
    </source>
</evidence>
<protein>
    <submittedName>
        <fullName evidence="4">Uncharacterized protein</fullName>
    </submittedName>
</protein>
<keyword evidence="3" id="KW-0812">Transmembrane</keyword>
<keyword evidence="1" id="KW-0175">Coiled coil</keyword>
<name>A0A7C3PGH5_9CYAN</name>
<feature type="transmembrane region" description="Helical" evidence="3">
    <location>
        <begin position="196"/>
        <end position="218"/>
    </location>
</feature>
<keyword evidence="3" id="KW-0472">Membrane</keyword>
<comment type="caution">
    <text evidence="4">The sequence shown here is derived from an EMBL/GenBank/DDBJ whole genome shotgun (WGS) entry which is preliminary data.</text>
</comment>
<sequence length="619" mass="67224">MNVATPQKTLHELAHQLQVELRATACVANIAALSIQCAMKQGALLVLMQYPPTFEFGDPQELFAVMERLILAIAPQFVSSSLDLDKPYCTKVRLYLKSEAQPRPIAAHTFAYGPSVAGSTVDSDDSETAALGVPEIDPAGRGKSLSEDADPNPRPTDNEPTFDSAIALFNLEEEEPEPELEEADSNWPAFLQGRSLWVLTALGVSAVSFGAGMLLITFPCVFGRCEPIQMATELSRKSSRSLEKAESNRDLIALKQQFKETDRLLSKVPPWSAQSTQARGIQQSNQIRKLEVEKLLKAETKASEAQQKGQVVPQPVASWQQVRSLWEAAIAEVEVIPASSPSYELAQKRLTNYRDGLAIAKRLLEEEQTAQTHIKSAKGAAQKAEARQGLAQTLDQWRAVQVTWQVGVNKLLQVSNTTTAYSEAQTLLASYNAKLAEARDRVTREETAQTAYAQANQLAQVAQSAEAQNQWSLAVINWRKALSSAQQVPQGMPQYEAAQALVAPYTQALANAEKQLKSAIKLQQAQSDIARVCEGTPKTCSFLVTQSVIRVQFTPTYEQAMRNAFAAGQTGNQGAVGGALNHIDGLRTALQAIANNSGIPVEAVNAEGTEIVWGFNPGG</sequence>
<gene>
    <name evidence="4" type="ORF">ENR64_16955</name>
</gene>
<dbReference type="EMBL" id="DSRU01000241">
    <property type="protein sequence ID" value="HFM99414.1"/>
    <property type="molecule type" value="Genomic_DNA"/>
</dbReference>
<feature type="coiled-coil region" evidence="1">
    <location>
        <begin position="421"/>
        <end position="448"/>
    </location>
</feature>
<reference evidence="4" key="1">
    <citation type="journal article" date="2020" name="mSystems">
        <title>Genome- and Community-Level Interaction Insights into Carbon Utilization and Element Cycling Functions of Hydrothermarchaeota in Hydrothermal Sediment.</title>
        <authorList>
            <person name="Zhou Z."/>
            <person name="Liu Y."/>
            <person name="Xu W."/>
            <person name="Pan J."/>
            <person name="Luo Z.H."/>
            <person name="Li M."/>
        </authorList>
    </citation>
    <scope>NUCLEOTIDE SEQUENCE [LARGE SCALE GENOMIC DNA]</scope>
    <source>
        <strain evidence="4">SpSt-418</strain>
    </source>
</reference>
<organism evidence="4">
    <name type="scientific">Oscillatoriales cyanobacterium SpSt-418</name>
    <dbReference type="NCBI Taxonomy" id="2282169"/>
    <lineage>
        <taxon>Bacteria</taxon>
        <taxon>Bacillati</taxon>
        <taxon>Cyanobacteriota</taxon>
        <taxon>Cyanophyceae</taxon>
        <taxon>Oscillatoriophycideae</taxon>
        <taxon>Oscillatoriales</taxon>
    </lineage>
</organism>
<dbReference type="AlphaFoldDB" id="A0A7C3PGH5"/>